<dbReference type="GO" id="GO:0061630">
    <property type="term" value="F:ubiquitin protein ligase activity"/>
    <property type="evidence" value="ECO:0007669"/>
    <property type="project" value="InterPro"/>
</dbReference>
<dbReference type="AlphaFoldDB" id="A0A2J7QDR8"/>
<dbReference type="GO" id="GO:0016020">
    <property type="term" value="C:membrane"/>
    <property type="evidence" value="ECO:0007669"/>
    <property type="project" value="UniProtKB-SubCell"/>
</dbReference>
<gene>
    <name evidence="6" type="ORF">B7P43_G01628</name>
</gene>
<evidence type="ECO:0000256" key="4">
    <source>
        <dbReference type="ARBA" id="ARBA00022989"/>
    </source>
</evidence>
<keyword evidence="7" id="KW-1185">Reference proteome</keyword>
<evidence type="ECO:0000313" key="6">
    <source>
        <dbReference type="EMBL" id="PNF26731.1"/>
    </source>
</evidence>
<evidence type="ECO:0000256" key="2">
    <source>
        <dbReference type="ARBA" id="ARBA00007332"/>
    </source>
</evidence>
<dbReference type="Pfam" id="PF10272">
    <property type="entry name" value="Tmpp129"/>
    <property type="match status" value="1"/>
</dbReference>
<reference evidence="6 7" key="1">
    <citation type="submission" date="2017-12" db="EMBL/GenBank/DDBJ databases">
        <title>Hemimetabolous genomes reveal molecular basis of termite eusociality.</title>
        <authorList>
            <person name="Harrison M.C."/>
            <person name="Jongepier E."/>
            <person name="Robertson H.M."/>
            <person name="Arning N."/>
            <person name="Bitard-Feildel T."/>
            <person name="Chao H."/>
            <person name="Childers C.P."/>
            <person name="Dinh H."/>
            <person name="Doddapaneni H."/>
            <person name="Dugan S."/>
            <person name="Gowin J."/>
            <person name="Greiner C."/>
            <person name="Han Y."/>
            <person name="Hu H."/>
            <person name="Hughes D.S.T."/>
            <person name="Huylmans A.-K."/>
            <person name="Kemena C."/>
            <person name="Kremer L.P.M."/>
            <person name="Lee S.L."/>
            <person name="Lopez-Ezquerra A."/>
            <person name="Mallet L."/>
            <person name="Monroy-Kuhn J.M."/>
            <person name="Moser A."/>
            <person name="Murali S.C."/>
            <person name="Muzny D.M."/>
            <person name="Otani S."/>
            <person name="Piulachs M.-D."/>
            <person name="Poelchau M."/>
            <person name="Qu J."/>
            <person name="Schaub F."/>
            <person name="Wada-Katsumata A."/>
            <person name="Worley K.C."/>
            <person name="Xie Q."/>
            <person name="Ylla G."/>
            <person name="Poulsen M."/>
            <person name="Gibbs R.A."/>
            <person name="Schal C."/>
            <person name="Richards S."/>
            <person name="Belles X."/>
            <person name="Korb J."/>
            <person name="Bornberg-Bauer E."/>
        </authorList>
    </citation>
    <scope>NUCLEOTIDE SEQUENCE [LARGE SCALE GENOMIC DNA]</scope>
    <source>
        <tissue evidence="6">Whole body</tissue>
    </source>
</reference>
<keyword evidence="5" id="KW-0472">Membrane</keyword>
<proteinExistence type="inferred from homology"/>
<comment type="subcellular location">
    <subcellularLocation>
        <location evidence="1">Membrane</location>
        <topology evidence="1">Multi-pass membrane protein</topology>
    </subcellularLocation>
</comment>
<dbReference type="Proteomes" id="UP000235965">
    <property type="component" value="Unassembled WGS sequence"/>
</dbReference>
<dbReference type="InterPro" id="IPR018801">
    <property type="entry name" value="TM129"/>
</dbReference>
<organism evidence="6 7">
    <name type="scientific">Cryptotermes secundus</name>
    <dbReference type="NCBI Taxonomy" id="105785"/>
    <lineage>
        <taxon>Eukaryota</taxon>
        <taxon>Metazoa</taxon>
        <taxon>Ecdysozoa</taxon>
        <taxon>Arthropoda</taxon>
        <taxon>Hexapoda</taxon>
        <taxon>Insecta</taxon>
        <taxon>Pterygota</taxon>
        <taxon>Neoptera</taxon>
        <taxon>Polyneoptera</taxon>
        <taxon>Dictyoptera</taxon>
        <taxon>Blattodea</taxon>
        <taxon>Blattoidea</taxon>
        <taxon>Termitoidae</taxon>
        <taxon>Kalotermitidae</taxon>
        <taxon>Cryptotermitinae</taxon>
        <taxon>Cryptotermes</taxon>
    </lineage>
</organism>
<evidence type="ECO:0000313" key="7">
    <source>
        <dbReference type="Proteomes" id="UP000235965"/>
    </source>
</evidence>
<evidence type="ECO:0000256" key="5">
    <source>
        <dbReference type="ARBA" id="ARBA00023136"/>
    </source>
</evidence>
<keyword evidence="3" id="KW-0812">Transmembrane</keyword>
<dbReference type="STRING" id="105785.A0A2J7QDR8"/>
<evidence type="ECO:0000256" key="1">
    <source>
        <dbReference type="ARBA" id="ARBA00004141"/>
    </source>
</evidence>
<comment type="caution">
    <text evidence="6">The sequence shown here is derived from an EMBL/GenBank/DDBJ whole genome shotgun (WGS) entry which is preliminary data.</text>
</comment>
<dbReference type="GO" id="GO:0016567">
    <property type="term" value="P:protein ubiquitination"/>
    <property type="evidence" value="ECO:0007669"/>
    <property type="project" value="InterPro"/>
</dbReference>
<name>A0A2J7QDR8_9NEOP</name>
<dbReference type="PANTHER" id="PTHR31322">
    <property type="entry name" value="E3 UBIQUITIN-PROTEIN LIGASE TM129"/>
    <property type="match status" value="1"/>
</dbReference>
<dbReference type="GO" id="GO:0005783">
    <property type="term" value="C:endoplasmic reticulum"/>
    <property type="evidence" value="ECO:0007669"/>
    <property type="project" value="TreeGrafter"/>
</dbReference>
<evidence type="ECO:0000256" key="3">
    <source>
        <dbReference type="ARBA" id="ARBA00022692"/>
    </source>
</evidence>
<sequence length="134" mass="15408">MDFRDFEDKVSCPITVLQNVTFHRTLLDRFLVAFQEQVAKNAVYVTTEELELCIGCMQTPANVKLQKYCDDLTVQGDSCTTCSCRPLWCLTCMGKWFASRQDQNHPETWMSSKATCPLCRSRFCMLDVSQVQPM</sequence>
<dbReference type="OrthoDB" id="10055027at2759"/>
<accession>A0A2J7QDR8</accession>
<protein>
    <submittedName>
        <fullName evidence="6">Uncharacterized protein</fullName>
    </submittedName>
</protein>
<keyword evidence="4" id="KW-1133">Transmembrane helix</keyword>
<dbReference type="PANTHER" id="PTHR31322:SF2">
    <property type="entry name" value="E3 UBIQUITIN-PROTEIN LIGASE TM129"/>
    <property type="match status" value="1"/>
</dbReference>
<comment type="similarity">
    <text evidence="2">Belongs to the TMEM129 family.</text>
</comment>
<dbReference type="EMBL" id="NEVH01015814">
    <property type="protein sequence ID" value="PNF26731.1"/>
    <property type="molecule type" value="Genomic_DNA"/>
</dbReference>
<dbReference type="InParanoid" id="A0A2J7QDR8"/>